<dbReference type="CDD" id="cd00914">
    <property type="entry name" value="PCD_DCoH_subfamily_b"/>
    <property type="match status" value="1"/>
</dbReference>
<dbReference type="EMBL" id="NJHN03000031">
    <property type="protein sequence ID" value="KAH9423591.1"/>
    <property type="molecule type" value="Genomic_DNA"/>
</dbReference>
<dbReference type="InterPro" id="IPR036428">
    <property type="entry name" value="PCD_sf"/>
</dbReference>
<dbReference type="Gene3D" id="3.30.1360.20">
    <property type="entry name" value="Transcriptional coactivator/pterin dehydratase"/>
    <property type="match status" value="1"/>
</dbReference>
<comment type="catalytic activity">
    <reaction evidence="1">
        <text>(4aS,6R)-4a-hydroxy-L-erythro-5,6,7,8-tetrahydrobiopterin = (6R)-L-erythro-6,7-dihydrobiopterin + H2O</text>
        <dbReference type="Rhea" id="RHEA:11920"/>
        <dbReference type="ChEBI" id="CHEBI:15377"/>
        <dbReference type="ChEBI" id="CHEBI:15642"/>
        <dbReference type="ChEBI" id="CHEBI:43120"/>
        <dbReference type="EC" id="4.2.1.96"/>
    </reaction>
</comment>
<evidence type="ECO:0000313" key="6">
    <source>
        <dbReference type="EMBL" id="KAH9423591.1"/>
    </source>
</evidence>
<evidence type="ECO:0000256" key="4">
    <source>
        <dbReference type="ARBA" id="ARBA00023239"/>
    </source>
</evidence>
<dbReference type="EC" id="4.2.1.96" evidence="3"/>
<keyword evidence="4" id="KW-0456">Lyase</keyword>
<reference evidence="6 7" key="1">
    <citation type="journal article" date="2018" name="J. Allergy Clin. Immunol.">
        <title>High-quality assembly of Dermatophagoides pteronyssinus genome and transcriptome reveals a wide range of novel allergens.</title>
        <authorList>
            <person name="Liu X.Y."/>
            <person name="Yang K.Y."/>
            <person name="Wang M.Q."/>
            <person name="Kwok J.S."/>
            <person name="Zeng X."/>
            <person name="Yang Z."/>
            <person name="Xiao X.J."/>
            <person name="Lau C.P."/>
            <person name="Li Y."/>
            <person name="Huang Z.M."/>
            <person name="Ba J.G."/>
            <person name="Yim A.K."/>
            <person name="Ouyang C.Y."/>
            <person name="Ngai S.M."/>
            <person name="Chan T.F."/>
            <person name="Leung E.L."/>
            <person name="Liu L."/>
            <person name="Liu Z.G."/>
            <person name="Tsui S.K."/>
        </authorList>
    </citation>
    <scope>NUCLEOTIDE SEQUENCE [LARGE SCALE GENOMIC DNA]</scope>
    <source>
        <strain evidence="6">Derp</strain>
    </source>
</reference>
<dbReference type="PANTHER" id="PTHR12599:SF0">
    <property type="entry name" value="PTERIN-4-ALPHA-CARBINOLAMINE DEHYDRATASE"/>
    <property type="match status" value="1"/>
</dbReference>
<sequence>MSALLVVRQDLFSLINVINRSIITHNNSNNIIKRKLFGGKHSIIIDHNKFNSLSSLTNKASISSKVKKMSATKLNDEQRKELLQPLLEQKWSMDKSGRDAITKEFQFKDFIEAFSFMTQVALKAEKMNHHPEWFNCYNRVNILLSSHDVNGLSERDIRLAKQIEIYFERFKQ</sequence>
<protein>
    <recommendedName>
        <fullName evidence="3">4a-hydroxytetrahydrobiopterin dehydratase</fullName>
        <ecNumber evidence="3">4.2.1.96</ecNumber>
    </recommendedName>
    <alternativeName>
        <fullName evidence="5">4-alpha-hydroxy-tetrahydropterin dehydratase</fullName>
    </alternativeName>
</protein>
<evidence type="ECO:0000256" key="1">
    <source>
        <dbReference type="ARBA" id="ARBA00001554"/>
    </source>
</evidence>
<organism evidence="6 7">
    <name type="scientific">Dermatophagoides pteronyssinus</name>
    <name type="common">European house dust mite</name>
    <dbReference type="NCBI Taxonomy" id="6956"/>
    <lineage>
        <taxon>Eukaryota</taxon>
        <taxon>Metazoa</taxon>
        <taxon>Ecdysozoa</taxon>
        <taxon>Arthropoda</taxon>
        <taxon>Chelicerata</taxon>
        <taxon>Arachnida</taxon>
        <taxon>Acari</taxon>
        <taxon>Acariformes</taxon>
        <taxon>Sarcoptiformes</taxon>
        <taxon>Astigmata</taxon>
        <taxon>Psoroptidia</taxon>
        <taxon>Analgoidea</taxon>
        <taxon>Pyroglyphidae</taxon>
        <taxon>Dermatophagoidinae</taxon>
        <taxon>Dermatophagoides</taxon>
    </lineage>
</organism>
<dbReference type="HAMAP" id="MF_00434">
    <property type="entry name" value="Pterin_4_alpha"/>
    <property type="match status" value="1"/>
</dbReference>
<gene>
    <name evidence="6" type="primary">PCBD2</name>
    <name evidence="6" type="ORF">DERP_005171</name>
</gene>
<evidence type="ECO:0000313" key="7">
    <source>
        <dbReference type="Proteomes" id="UP000887458"/>
    </source>
</evidence>
<name>A0ABQ8JLV1_DERPT</name>
<dbReference type="Pfam" id="PF01329">
    <property type="entry name" value="Pterin_4a"/>
    <property type="match status" value="1"/>
</dbReference>
<dbReference type="InterPro" id="IPR001533">
    <property type="entry name" value="Pterin_deHydtase"/>
</dbReference>
<comment type="similarity">
    <text evidence="2">Belongs to the pterin-4-alpha-carbinolamine dehydratase family.</text>
</comment>
<evidence type="ECO:0000256" key="2">
    <source>
        <dbReference type="ARBA" id="ARBA00006472"/>
    </source>
</evidence>
<proteinExistence type="inferred from homology"/>
<evidence type="ECO:0000256" key="3">
    <source>
        <dbReference type="ARBA" id="ARBA00013252"/>
    </source>
</evidence>
<evidence type="ECO:0000256" key="5">
    <source>
        <dbReference type="ARBA" id="ARBA00030497"/>
    </source>
</evidence>
<dbReference type="NCBIfam" id="NF002018">
    <property type="entry name" value="PRK00823.1-3"/>
    <property type="match status" value="1"/>
</dbReference>
<accession>A0ABQ8JLV1</accession>
<dbReference type="Proteomes" id="UP000887458">
    <property type="component" value="Unassembled WGS sequence"/>
</dbReference>
<keyword evidence="7" id="KW-1185">Reference proteome</keyword>
<comment type="caution">
    <text evidence="6">The sequence shown here is derived from an EMBL/GenBank/DDBJ whole genome shotgun (WGS) entry which is preliminary data.</text>
</comment>
<dbReference type="PANTHER" id="PTHR12599">
    <property type="entry name" value="PTERIN-4-ALPHA-CARBINOLAMINE DEHYDRATASE"/>
    <property type="match status" value="1"/>
</dbReference>
<reference evidence="6 7" key="2">
    <citation type="journal article" date="2022" name="Mol. Biol. Evol.">
        <title>Comparative Genomics Reveals Insights into the Divergent Evolution of Astigmatic Mites and Household Pest Adaptations.</title>
        <authorList>
            <person name="Xiong Q."/>
            <person name="Wan A.T."/>
            <person name="Liu X."/>
            <person name="Fung C.S."/>
            <person name="Xiao X."/>
            <person name="Malainual N."/>
            <person name="Hou J."/>
            <person name="Wang L."/>
            <person name="Wang M."/>
            <person name="Yang K.Y."/>
            <person name="Cui Y."/>
            <person name="Leung E.L."/>
            <person name="Nong W."/>
            <person name="Shin S.K."/>
            <person name="Au S.W."/>
            <person name="Jeong K.Y."/>
            <person name="Chew F.T."/>
            <person name="Hui J.H."/>
            <person name="Leung T.F."/>
            <person name="Tungtrongchitr A."/>
            <person name="Zhong N."/>
            <person name="Liu Z."/>
            <person name="Tsui S.K."/>
        </authorList>
    </citation>
    <scope>NUCLEOTIDE SEQUENCE [LARGE SCALE GENOMIC DNA]</scope>
    <source>
        <strain evidence="6">Derp</strain>
    </source>
</reference>
<dbReference type="SUPFAM" id="SSF55248">
    <property type="entry name" value="PCD-like"/>
    <property type="match status" value="1"/>
</dbReference>